<evidence type="ECO:0000256" key="1">
    <source>
        <dbReference type="SAM" id="MobiDB-lite"/>
    </source>
</evidence>
<name>A0ABV0NHS6_9TELE</name>
<gene>
    <name evidence="2" type="ORF">GOODEAATRI_005434</name>
</gene>
<feature type="region of interest" description="Disordered" evidence="1">
    <location>
        <begin position="122"/>
        <end position="152"/>
    </location>
</feature>
<keyword evidence="3" id="KW-1185">Reference proteome</keyword>
<feature type="non-terminal residue" evidence="2">
    <location>
        <position position="1"/>
    </location>
</feature>
<feature type="compositionally biased region" description="Polar residues" evidence="1">
    <location>
        <begin position="143"/>
        <end position="152"/>
    </location>
</feature>
<protein>
    <submittedName>
        <fullName evidence="2">Uncharacterized protein</fullName>
    </submittedName>
</protein>
<organism evidence="2 3">
    <name type="scientific">Goodea atripinnis</name>
    <dbReference type="NCBI Taxonomy" id="208336"/>
    <lineage>
        <taxon>Eukaryota</taxon>
        <taxon>Metazoa</taxon>
        <taxon>Chordata</taxon>
        <taxon>Craniata</taxon>
        <taxon>Vertebrata</taxon>
        <taxon>Euteleostomi</taxon>
        <taxon>Actinopterygii</taxon>
        <taxon>Neopterygii</taxon>
        <taxon>Teleostei</taxon>
        <taxon>Neoteleostei</taxon>
        <taxon>Acanthomorphata</taxon>
        <taxon>Ovalentaria</taxon>
        <taxon>Atherinomorphae</taxon>
        <taxon>Cyprinodontiformes</taxon>
        <taxon>Goodeidae</taxon>
        <taxon>Goodea</taxon>
    </lineage>
</organism>
<dbReference type="EMBL" id="JAHRIO010040228">
    <property type="protein sequence ID" value="MEQ2170932.1"/>
    <property type="molecule type" value="Genomic_DNA"/>
</dbReference>
<sequence length="152" mass="16936">KADQLSLRVKIGGACGHEFSRLFMKQKDTVTGGGRRHTERTNLQSVPAVRTRTERRFDTLTCLDPSGPTENKLDFLFLQQETANLSGKNPLLLFIPFAPLLTVYSVQPIRAQRLPAQIYLRTGSRRTGTAGDDGPESPMEEAQTAQPPQKER</sequence>
<accession>A0ABV0NHS6</accession>
<evidence type="ECO:0000313" key="2">
    <source>
        <dbReference type="EMBL" id="MEQ2170932.1"/>
    </source>
</evidence>
<dbReference type="Proteomes" id="UP001476798">
    <property type="component" value="Unassembled WGS sequence"/>
</dbReference>
<comment type="caution">
    <text evidence="2">The sequence shown here is derived from an EMBL/GenBank/DDBJ whole genome shotgun (WGS) entry which is preliminary data.</text>
</comment>
<proteinExistence type="predicted"/>
<evidence type="ECO:0000313" key="3">
    <source>
        <dbReference type="Proteomes" id="UP001476798"/>
    </source>
</evidence>
<reference evidence="2 3" key="1">
    <citation type="submission" date="2021-06" db="EMBL/GenBank/DDBJ databases">
        <authorList>
            <person name="Palmer J.M."/>
        </authorList>
    </citation>
    <scope>NUCLEOTIDE SEQUENCE [LARGE SCALE GENOMIC DNA]</scope>
    <source>
        <strain evidence="2 3">GA_2019</strain>
        <tissue evidence="2">Muscle</tissue>
    </source>
</reference>